<dbReference type="Gene3D" id="1.20.1070.10">
    <property type="entry name" value="Rhodopsin 7-helix transmembrane proteins"/>
    <property type="match status" value="1"/>
</dbReference>
<sequence>MNQTVHESLDDADLFDLLLTLDPSWEGGQTNRTENITKIDYFYFYEKEQLTMLWILFVSIVFGNCSVLITLIFSKGRGSRFRYFIKHLAIADLSVGLVSVLTDIIWRFTVEWKAGNIVCKIVKYSQVVVTYSSTYVLVALTIDRYDAIRHPMNFTKSWKRAKILVASAWLLSFFFSTPIIVLYEEKYIEGNLQCWIDLLEMWHWQIYMSLISLTVFFIPACIIATCYAIIIYTIWSKTNILSQNKMNRHPVCEVSDSQTEDTDCRRVSSRGLIPKAKIKTIKMTLIIVFVFIFCWSPYMIFDLLQVFGYIERTQSNIALATFIQSLAPLNSAANPIIYCVFSTFVCRVQRKSVPLRWLTKWCFQSTHLGTGRKVSDTVTISNVTRASSNKYANLPKFEKKLTRLNRKMMCSSDVCSQH</sequence>
<keyword evidence="6 10" id="KW-0472">Membrane</keyword>
<dbReference type="InterPro" id="IPR001817">
    <property type="entry name" value="Vasoprsn_rcpt"/>
</dbReference>
<protein>
    <recommendedName>
        <fullName evidence="11">G-protein coupled receptors family 1 profile domain-containing protein</fullName>
    </recommendedName>
</protein>
<keyword evidence="5 10" id="KW-0297">G-protein coupled receptor</keyword>
<evidence type="ECO:0000259" key="11">
    <source>
        <dbReference type="PROSITE" id="PS50262"/>
    </source>
</evidence>
<evidence type="ECO:0000256" key="9">
    <source>
        <dbReference type="ARBA" id="ARBA00023224"/>
    </source>
</evidence>
<dbReference type="PRINTS" id="PR00896">
    <property type="entry name" value="VASOPRESSINR"/>
</dbReference>
<evidence type="ECO:0000256" key="5">
    <source>
        <dbReference type="ARBA" id="ARBA00023040"/>
    </source>
</evidence>
<dbReference type="AlphaFoldDB" id="A0AAW2H9M7"/>
<dbReference type="PRINTS" id="PR00237">
    <property type="entry name" value="GPCRRHODOPSN"/>
</dbReference>
<comment type="subcellular location">
    <subcellularLocation>
        <location evidence="1 10">Cell membrane</location>
        <topology evidence="1 10">Multi-pass membrane protein</topology>
    </subcellularLocation>
</comment>
<feature type="domain" description="G-protein coupled receptors family 1 profile" evidence="11">
    <location>
        <begin position="63"/>
        <end position="338"/>
    </location>
</feature>
<evidence type="ECO:0000256" key="4">
    <source>
        <dbReference type="ARBA" id="ARBA00022989"/>
    </source>
</evidence>
<feature type="transmembrane region" description="Helical" evidence="10">
    <location>
        <begin position="322"/>
        <end position="346"/>
    </location>
</feature>
<keyword evidence="7 10" id="KW-0675">Receptor</keyword>
<comment type="caution">
    <text evidence="12">The sequence shown here is derived from an EMBL/GenBank/DDBJ whole genome shotgun (WGS) entry which is preliminary data.</text>
</comment>
<keyword evidence="2" id="KW-1003">Cell membrane</keyword>
<dbReference type="InterPro" id="IPR052665">
    <property type="entry name" value="Neuropeptide-GPCR"/>
</dbReference>
<evidence type="ECO:0000256" key="6">
    <source>
        <dbReference type="ARBA" id="ARBA00023136"/>
    </source>
</evidence>
<dbReference type="InterPro" id="IPR000276">
    <property type="entry name" value="GPCR_Rhodpsn"/>
</dbReference>
<evidence type="ECO:0000256" key="10">
    <source>
        <dbReference type="RuleBase" id="RU046427"/>
    </source>
</evidence>
<dbReference type="PANTHER" id="PTHR24224:SF6">
    <property type="entry name" value="CARDIOACCELERATORY PEPTIDE RECEPTOR-RELATED"/>
    <property type="match status" value="1"/>
</dbReference>
<dbReference type="GO" id="GO:0005000">
    <property type="term" value="F:vasopressin receptor activity"/>
    <property type="evidence" value="ECO:0007669"/>
    <property type="project" value="InterPro"/>
</dbReference>
<evidence type="ECO:0000256" key="8">
    <source>
        <dbReference type="ARBA" id="ARBA00023180"/>
    </source>
</evidence>
<evidence type="ECO:0000256" key="7">
    <source>
        <dbReference type="ARBA" id="ARBA00023170"/>
    </source>
</evidence>
<dbReference type="FunFam" id="1.20.1070.10:FF:000188">
    <property type="entry name" value="Neuropeptide S receptor"/>
    <property type="match status" value="1"/>
</dbReference>
<feature type="transmembrane region" description="Helical" evidence="10">
    <location>
        <begin position="163"/>
        <end position="183"/>
    </location>
</feature>
<dbReference type="PROSITE" id="PS50262">
    <property type="entry name" value="G_PROTEIN_RECEP_F1_2"/>
    <property type="match status" value="1"/>
</dbReference>
<feature type="transmembrane region" description="Helical" evidence="10">
    <location>
        <begin position="285"/>
        <end position="310"/>
    </location>
</feature>
<dbReference type="GO" id="GO:0008188">
    <property type="term" value="F:neuropeptide receptor activity"/>
    <property type="evidence" value="ECO:0007669"/>
    <property type="project" value="TreeGrafter"/>
</dbReference>
<keyword evidence="9 10" id="KW-0807">Transducer</keyword>
<dbReference type="GO" id="GO:0005886">
    <property type="term" value="C:plasma membrane"/>
    <property type="evidence" value="ECO:0007669"/>
    <property type="project" value="UniProtKB-SubCell"/>
</dbReference>
<gene>
    <name evidence="12" type="ORF">PYX00_009010</name>
</gene>
<keyword evidence="8 10" id="KW-0325">Glycoprotein</keyword>
<feature type="transmembrane region" description="Helical" evidence="10">
    <location>
        <begin position="121"/>
        <end position="142"/>
    </location>
</feature>
<dbReference type="InterPro" id="IPR017452">
    <property type="entry name" value="GPCR_Rhodpsn_7TM"/>
</dbReference>
<dbReference type="PANTHER" id="PTHR24224">
    <property type="entry name" value="CARDIOACCELERATORY PEPTIDE RECEPTOR-RELATED"/>
    <property type="match status" value="1"/>
</dbReference>
<evidence type="ECO:0000256" key="1">
    <source>
        <dbReference type="ARBA" id="ARBA00004651"/>
    </source>
</evidence>
<organism evidence="12">
    <name type="scientific">Menopon gallinae</name>
    <name type="common">poultry shaft louse</name>
    <dbReference type="NCBI Taxonomy" id="328185"/>
    <lineage>
        <taxon>Eukaryota</taxon>
        <taxon>Metazoa</taxon>
        <taxon>Ecdysozoa</taxon>
        <taxon>Arthropoda</taxon>
        <taxon>Hexapoda</taxon>
        <taxon>Insecta</taxon>
        <taxon>Pterygota</taxon>
        <taxon>Neoptera</taxon>
        <taxon>Paraneoptera</taxon>
        <taxon>Psocodea</taxon>
        <taxon>Troctomorpha</taxon>
        <taxon>Phthiraptera</taxon>
        <taxon>Amblycera</taxon>
        <taxon>Menoponidae</taxon>
        <taxon>Menopon</taxon>
    </lineage>
</organism>
<feature type="transmembrane region" description="Helical" evidence="10">
    <location>
        <begin position="85"/>
        <end position="109"/>
    </location>
</feature>
<name>A0AAW2H9M7_9NEOP</name>
<dbReference type="EMBL" id="JARGDH010000005">
    <property type="protein sequence ID" value="KAL0266491.1"/>
    <property type="molecule type" value="Genomic_DNA"/>
</dbReference>
<accession>A0AAW2H9M7</accession>
<dbReference type="SUPFAM" id="SSF81321">
    <property type="entry name" value="Family A G protein-coupled receptor-like"/>
    <property type="match status" value="1"/>
</dbReference>
<dbReference type="Pfam" id="PF00001">
    <property type="entry name" value="7tm_1"/>
    <property type="match status" value="1"/>
</dbReference>
<feature type="transmembrane region" description="Helical" evidence="10">
    <location>
        <begin position="206"/>
        <end position="235"/>
    </location>
</feature>
<keyword evidence="3 10" id="KW-0812">Transmembrane</keyword>
<reference evidence="12" key="1">
    <citation type="journal article" date="2024" name="Gigascience">
        <title>Chromosome-level genome of the poultry shaft louse Menopon gallinae provides insight into the host-switching and adaptive evolution of parasitic lice.</title>
        <authorList>
            <person name="Xu Y."/>
            <person name="Ma L."/>
            <person name="Liu S."/>
            <person name="Liang Y."/>
            <person name="Liu Q."/>
            <person name="He Z."/>
            <person name="Tian L."/>
            <person name="Duan Y."/>
            <person name="Cai W."/>
            <person name="Li H."/>
            <person name="Song F."/>
        </authorList>
    </citation>
    <scope>NUCLEOTIDE SEQUENCE</scope>
    <source>
        <strain evidence="12">Cailab_2023a</strain>
    </source>
</reference>
<dbReference type="PROSITE" id="PS00237">
    <property type="entry name" value="G_PROTEIN_RECEP_F1_1"/>
    <property type="match status" value="1"/>
</dbReference>
<feature type="transmembrane region" description="Helical" evidence="10">
    <location>
        <begin position="52"/>
        <end position="73"/>
    </location>
</feature>
<comment type="similarity">
    <text evidence="10">Belongs to the G-protein coupled receptor 1 family. Vasopressin/oxytocin receptor subfamily.</text>
</comment>
<evidence type="ECO:0000256" key="3">
    <source>
        <dbReference type="ARBA" id="ARBA00022692"/>
    </source>
</evidence>
<evidence type="ECO:0000256" key="2">
    <source>
        <dbReference type="ARBA" id="ARBA00022475"/>
    </source>
</evidence>
<evidence type="ECO:0000313" key="12">
    <source>
        <dbReference type="EMBL" id="KAL0266491.1"/>
    </source>
</evidence>
<keyword evidence="4 10" id="KW-1133">Transmembrane helix</keyword>
<proteinExistence type="inferred from homology"/>